<sequence length="81" mass="9689">MQQSDLGKQLPVCRSFFNVRVFFRRIQDALQSAETRITVQNFASLFRETELRTHEYQFKCGYVVRQMLPFVICHIVLYKIV</sequence>
<gene>
    <name evidence="1" type="ORF">DXD03_20550</name>
</gene>
<dbReference type="Proteomes" id="UP000261210">
    <property type="component" value="Unassembled WGS sequence"/>
</dbReference>
<dbReference type="EMBL" id="QSQU01000041">
    <property type="protein sequence ID" value="RGK57850.1"/>
    <property type="molecule type" value="Genomic_DNA"/>
</dbReference>
<dbReference type="AlphaFoldDB" id="A0A3E4N6I2"/>
<proteinExistence type="predicted"/>
<protein>
    <submittedName>
        <fullName evidence="1">Uncharacterized protein</fullName>
    </submittedName>
</protein>
<comment type="caution">
    <text evidence="1">The sequence shown here is derived from an EMBL/GenBank/DDBJ whole genome shotgun (WGS) entry which is preliminary data.</text>
</comment>
<name>A0A3E4N6I2_9BACE</name>
<organism evidence="1 2">
    <name type="scientific">Bacteroides xylanisolvens</name>
    <dbReference type="NCBI Taxonomy" id="371601"/>
    <lineage>
        <taxon>Bacteria</taxon>
        <taxon>Pseudomonadati</taxon>
        <taxon>Bacteroidota</taxon>
        <taxon>Bacteroidia</taxon>
        <taxon>Bacteroidales</taxon>
        <taxon>Bacteroidaceae</taxon>
        <taxon>Bacteroides</taxon>
    </lineage>
</organism>
<evidence type="ECO:0000313" key="2">
    <source>
        <dbReference type="Proteomes" id="UP000261210"/>
    </source>
</evidence>
<reference evidence="1 2" key="1">
    <citation type="submission" date="2018-08" db="EMBL/GenBank/DDBJ databases">
        <title>A genome reference for cultivated species of the human gut microbiota.</title>
        <authorList>
            <person name="Zou Y."/>
            <person name="Xue W."/>
            <person name="Luo G."/>
        </authorList>
    </citation>
    <scope>NUCLEOTIDE SEQUENCE [LARGE SCALE GENOMIC DNA]</scope>
    <source>
        <strain evidence="1 2">TF10-34</strain>
    </source>
</reference>
<accession>A0A3E4N6I2</accession>
<evidence type="ECO:0000313" key="1">
    <source>
        <dbReference type="EMBL" id="RGK57850.1"/>
    </source>
</evidence>